<dbReference type="CDD" id="cd01428">
    <property type="entry name" value="ADK"/>
    <property type="match status" value="1"/>
</dbReference>
<dbReference type="EC" id="2.7.4.3" evidence="5 7"/>
<comment type="caution">
    <text evidence="5">Lacks conserved residue(s) required for the propagation of feature annotation.</text>
</comment>
<dbReference type="HAMAP" id="MF_00235">
    <property type="entry name" value="Adenylate_kinase_Adk"/>
    <property type="match status" value="1"/>
</dbReference>
<feature type="binding site" evidence="5">
    <location>
        <begin position="13"/>
        <end position="18"/>
    </location>
    <ligand>
        <name>ATP</name>
        <dbReference type="ChEBI" id="CHEBI:30616"/>
    </ligand>
</feature>
<comment type="catalytic activity">
    <reaction evidence="5 7">
        <text>AMP + ATP = 2 ADP</text>
        <dbReference type="Rhea" id="RHEA:12973"/>
        <dbReference type="ChEBI" id="CHEBI:30616"/>
        <dbReference type="ChEBI" id="CHEBI:456215"/>
        <dbReference type="ChEBI" id="CHEBI:456216"/>
        <dbReference type="EC" id="2.7.4.3"/>
    </reaction>
</comment>
<evidence type="ECO:0000256" key="7">
    <source>
        <dbReference type="RuleBase" id="RU003331"/>
    </source>
</evidence>
<dbReference type="Gene3D" id="3.40.50.300">
    <property type="entry name" value="P-loop containing nucleotide triphosphate hydrolases"/>
    <property type="match status" value="1"/>
</dbReference>
<gene>
    <name evidence="5" type="primary">adk</name>
    <name evidence="8" type="ORF">A2946_02680</name>
</gene>
<dbReference type="GO" id="GO:0005737">
    <property type="term" value="C:cytoplasm"/>
    <property type="evidence" value="ECO:0007669"/>
    <property type="project" value="UniProtKB-SubCell"/>
</dbReference>
<feature type="binding site" evidence="5">
    <location>
        <position position="175"/>
    </location>
    <ligand>
        <name>ATP</name>
        <dbReference type="ChEBI" id="CHEBI:30616"/>
    </ligand>
</feature>
<sequence length="191" mass="21857">MKTDIIFIVGPQGSGKGTQAKLLAEKLGFFWWDMGQVLREERDWKLKDSMTVGEIIDKGILLSDEQVLEVFKARMAKLPPGKGVIFDGIPRRVGQADYLFDFLKKQGKDDFITLYVSLPREESMKRLLRRAAIEMRSDDTPEGIELRLKQYEDATLPVLEYLKAHTKFIQIDGTPAIPEVTREIEKALELE</sequence>
<feature type="binding site" evidence="5">
    <location>
        <position position="147"/>
    </location>
    <ligand>
        <name>AMP</name>
        <dbReference type="ChEBI" id="CHEBI:456215"/>
    </ligand>
</feature>
<dbReference type="SUPFAM" id="SSF52540">
    <property type="entry name" value="P-loop containing nucleoside triphosphate hydrolases"/>
    <property type="match status" value="1"/>
</dbReference>
<dbReference type="InterPro" id="IPR000850">
    <property type="entry name" value="Adenylat/UMP-CMP_kin"/>
</dbReference>
<evidence type="ECO:0000256" key="3">
    <source>
        <dbReference type="ARBA" id="ARBA00022741"/>
    </source>
</evidence>
<evidence type="ECO:0000256" key="4">
    <source>
        <dbReference type="ARBA" id="ARBA00022777"/>
    </source>
</evidence>
<dbReference type="AlphaFoldDB" id="A0A1G2CN93"/>
<dbReference type="PROSITE" id="PS00113">
    <property type="entry name" value="ADENYLATE_KINASE"/>
    <property type="match status" value="1"/>
</dbReference>
<feature type="binding site" evidence="5">
    <location>
        <position position="130"/>
    </location>
    <ligand>
        <name>ATP</name>
        <dbReference type="ChEBI" id="CHEBI:30616"/>
    </ligand>
</feature>
<dbReference type="PRINTS" id="PR00094">
    <property type="entry name" value="ADENYLTKNASE"/>
</dbReference>
<protein>
    <recommendedName>
        <fullName evidence="5 7">Adenylate kinase</fullName>
        <shortName evidence="5">AK</shortName>
        <ecNumber evidence="5 7">2.7.4.3</ecNumber>
    </recommendedName>
    <alternativeName>
        <fullName evidence="5">ATP-AMP transphosphorylase</fullName>
    </alternativeName>
    <alternativeName>
        <fullName evidence="5">ATP:AMP phosphotransferase</fullName>
    </alternativeName>
    <alternativeName>
        <fullName evidence="5">Adenylate monophosphate kinase</fullName>
    </alternativeName>
</protein>
<dbReference type="InterPro" id="IPR027417">
    <property type="entry name" value="P-loop_NTPase"/>
</dbReference>
<comment type="caution">
    <text evidence="8">The sequence shown here is derived from an EMBL/GenBank/DDBJ whole genome shotgun (WGS) entry which is preliminary data.</text>
</comment>
<dbReference type="InterPro" id="IPR033690">
    <property type="entry name" value="Adenylat_kinase_CS"/>
</dbReference>
<dbReference type="GO" id="GO:0005524">
    <property type="term" value="F:ATP binding"/>
    <property type="evidence" value="ECO:0007669"/>
    <property type="project" value="UniProtKB-UniRule"/>
</dbReference>
<reference evidence="8 9" key="1">
    <citation type="journal article" date="2016" name="Nat. Commun.">
        <title>Thousands of microbial genomes shed light on interconnected biogeochemical processes in an aquifer system.</title>
        <authorList>
            <person name="Anantharaman K."/>
            <person name="Brown C.T."/>
            <person name="Hug L.A."/>
            <person name="Sharon I."/>
            <person name="Castelle C.J."/>
            <person name="Probst A.J."/>
            <person name="Thomas B.C."/>
            <person name="Singh A."/>
            <person name="Wilkins M.J."/>
            <person name="Karaoz U."/>
            <person name="Brodie E.L."/>
            <person name="Williams K.H."/>
            <person name="Hubbard S.S."/>
            <person name="Banfield J.F."/>
        </authorList>
    </citation>
    <scope>NUCLEOTIDE SEQUENCE [LARGE SCALE GENOMIC DNA]</scope>
</reference>
<comment type="function">
    <text evidence="5">Catalyzes the reversible transfer of the terminal phosphate group between ATP and AMP. Plays an important role in cellular energy homeostasis and in adenine nucleotide metabolism.</text>
</comment>
<name>A0A1G2CN93_9BACT</name>
<evidence type="ECO:0000256" key="2">
    <source>
        <dbReference type="ARBA" id="ARBA00022727"/>
    </source>
</evidence>
<keyword evidence="5 7" id="KW-0067">ATP-binding</keyword>
<keyword evidence="2 5" id="KW-0545">Nucleotide biosynthesis</keyword>
<keyword evidence="4 5" id="KW-0418">Kinase</keyword>
<feature type="binding site" evidence="5">
    <location>
        <position position="136"/>
    </location>
    <ligand>
        <name>AMP</name>
        <dbReference type="ChEBI" id="CHEBI:456215"/>
    </ligand>
</feature>
<comment type="domain">
    <text evidence="5">Consists of three domains, a large central CORE domain and two small peripheral domains, NMPbind and LID, which undergo movements during catalysis. The LID domain closes over the site of phosphoryl transfer upon ATP binding. Assembling and dissambling the active center during each catalytic cycle provides an effective means to prevent ATP hydrolysis.</text>
</comment>
<evidence type="ECO:0000313" key="9">
    <source>
        <dbReference type="Proteomes" id="UP000178348"/>
    </source>
</evidence>
<organism evidence="8 9">
    <name type="scientific">Candidatus Liptonbacteria bacterium RIFCSPLOWO2_01_FULL_53_13</name>
    <dbReference type="NCBI Taxonomy" id="1798651"/>
    <lineage>
        <taxon>Bacteria</taxon>
        <taxon>Candidatus Liptoniibacteriota</taxon>
    </lineage>
</organism>
<comment type="similarity">
    <text evidence="5 6">Belongs to the adenylate kinase family.</text>
</comment>
<dbReference type="EMBL" id="MHLB01000028">
    <property type="protein sequence ID" value="OGZ01918.1"/>
    <property type="molecule type" value="Genomic_DNA"/>
</dbReference>
<evidence type="ECO:0000256" key="1">
    <source>
        <dbReference type="ARBA" id="ARBA00022679"/>
    </source>
</evidence>
<dbReference type="GO" id="GO:0044209">
    <property type="term" value="P:AMP salvage"/>
    <property type="evidence" value="ECO:0007669"/>
    <property type="project" value="UniProtKB-UniRule"/>
</dbReference>
<feature type="binding site" evidence="5">
    <location>
        <position position="39"/>
    </location>
    <ligand>
        <name>AMP</name>
        <dbReference type="ChEBI" id="CHEBI:456215"/>
    </ligand>
</feature>
<feature type="binding site" evidence="5">
    <location>
        <begin position="60"/>
        <end position="62"/>
    </location>
    <ligand>
        <name>AMP</name>
        <dbReference type="ChEBI" id="CHEBI:456215"/>
    </ligand>
</feature>
<dbReference type="UniPathway" id="UPA00588">
    <property type="reaction ID" value="UER00649"/>
</dbReference>
<keyword evidence="5" id="KW-0963">Cytoplasm</keyword>
<comment type="subunit">
    <text evidence="5 7">Monomer.</text>
</comment>
<comment type="pathway">
    <text evidence="5">Purine metabolism; AMP biosynthesis via salvage pathway; AMP from ADP: step 1/1.</text>
</comment>
<dbReference type="PANTHER" id="PTHR23359">
    <property type="entry name" value="NUCLEOTIDE KINASE"/>
    <property type="match status" value="1"/>
</dbReference>
<evidence type="ECO:0000256" key="6">
    <source>
        <dbReference type="RuleBase" id="RU003330"/>
    </source>
</evidence>
<evidence type="ECO:0000256" key="5">
    <source>
        <dbReference type="HAMAP-Rule" id="MF_00235"/>
    </source>
</evidence>
<dbReference type="GO" id="GO:0004017">
    <property type="term" value="F:AMP kinase activity"/>
    <property type="evidence" value="ECO:0007669"/>
    <property type="project" value="UniProtKB-UniRule"/>
</dbReference>
<comment type="subcellular location">
    <subcellularLocation>
        <location evidence="5 7">Cytoplasm</location>
    </subcellularLocation>
</comment>
<feature type="region of interest" description="NMP" evidence="5">
    <location>
        <begin position="33"/>
        <end position="62"/>
    </location>
</feature>
<evidence type="ECO:0000313" key="8">
    <source>
        <dbReference type="EMBL" id="OGZ01918.1"/>
    </source>
</evidence>
<dbReference type="Pfam" id="PF00406">
    <property type="entry name" value="ADK"/>
    <property type="match status" value="1"/>
</dbReference>
<proteinExistence type="inferred from homology"/>
<keyword evidence="3 5" id="KW-0547">Nucleotide-binding</keyword>
<accession>A0A1G2CN93</accession>
<keyword evidence="1 5" id="KW-0808">Transferase</keyword>
<feature type="binding site" evidence="5">
    <location>
        <position position="95"/>
    </location>
    <ligand>
        <name>AMP</name>
        <dbReference type="ChEBI" id="CHEBI:456215"/>
    </ligand>
</feature>
<dbReference type="Proteomes" id="UP000178348">
    <property type="component" value="Unassembled WGS sequence"/>
</dbReference>